<reference evidence="8" key="1">
    <citation type="submission" date="2017-06" db="EMBL/GenBank/DDBJ databases">
        <authorList>
            <person name="Varghese N."/>
            <person name="Submissions S."/>
        </authorList>
    </citation>
    <scope>NUCLEOTIDE SEQUENCE [LARGE SCALE GENOMIC DNA]</scope>
    <source>
        <strain evidence="8">DSM 45423</strain>
    </source>
</reference>
<comment type="subcellular location">
    <subcellularLocation>
        <location evidence="1">Membrane</location>
        <topology evidence="1">Multi-pass membrane protein</topology>
    </subcellularLocation>
</comment>
<keyword evidence="4 5" id="KW-0472">Membrane</keyword>
<evidence type="ECO:0000256" key="4">
    <source>
        <dbReference type="ARBA" id="ARBA00023136"/>
    </source>
</evidence>
<evidence type="ECO:0000256" key="3">
    <source>
        <dbReference type="ARBA" id="ARBA00022989"/>
    </source>
</evidence>
<accession>A0A239FCB5</accession>
<feature type="transmembrane region" description="Helical" evidence="5">
    <location>
        <begin position="116"/>
        <end position="141"/>
    </location>
</feature>
<name>A0A239FCB5_9ACTN</name>
<dbReference type="Pfam" id="PF04138">
    <property type="entry name" value="GtrA_DPMS_TM"/>
    <property type="match status" value="1"/>
</dbReference>
<keyword evidence="2 5" id="KW-0812">Transmembrane</keyword>
<dbReference type="InterPro" id="IPR007267">
    <property type="entry name" value="GtrA_DPMS_TM"/>
</dbReference>
<feature type="domain" description="GtrA/DPMS transmembrane" evidence="6">
    <location>
        <begin position="25"/>
        <end position="139"/>
    </location>
</feature>
<keyword evidence="8" id="KW-1185">Reference proteome</keyword>
<feature type="transmembrane region" description="Helical" evidence="5">
    <location>
        <begin position="23"/>
        <end position="44"/>
    </location>
</feature>
<evidence type="ECO:0000256" key="5">
    <source>
        <dbReference type="SAM" id="Phobius"/>
    </source>
</evidence>
<evidence type="ECO:0000313" key="8">
    <source>
        <dbReference type="Proteomes" id="UP000198386"/>
    </source>
</evidence>
<dbReference type="AlphaFoldDB" id="A0A239FCB5"/>
<keyword evidence="3 5" id="KW-1133">Transmembrane helix</keyword>
<dbReference type="GO" id="GO:0000271">
    <property type="term" value="P:polysaccharide biosynthetic process"/>
    <property type="evidence" value="ECO:0007669"/>
    <property type="project" value="InterPro"/>
</dbReference>
<dbReference type="GO" id="GO:0016020">
    <property type="term" value="C:membrane"/>
    <property type="evidence" value="ECO:0007669"/>
    <property type="project" value="UniProtKB-SubCell"/>
</dbReference>
<gene>
    <name evidence="7" type="ORF">SAMN04488107_2937</name>
</gene>
<evidence type="ECO:0000256" key="2">
    <source>
        <dbReference type="ARBA" id="ARBA00022692"/>
    </source>
</evidence>
<dbReference type="RefSeq" id="WP_089404643.1">
    <property type="nucleotide sequence ID" value="NZ_FZOH01000005.1"/>
</dbReference>
<dbReference type="Proteomes" id="UP000198386">
    <property type="component" value="Unassembled WGS sequence"/>
</dbReference>
<evidence type="ECO:0000256" key="1">
    <source>
        <dbReference type="ARBA" id="ARBA00004141"/>
    </source>
</evidence>
<organism evidence="7 8">
    <name type="scientific">Geodermatophilus saharensis</name>
    <dbReference type="NCBI Taxonomy" id="1137994"/>
    <lineage>
        <taxon>Bacteria</taxon>
        <taxon>Bacillati</taxon>
        <taxon>Actinomycetota</taxon>
        <taxon>Actinomycetes</taxon>
        <taxon>Geodermatophilales</taxon>
        <taxon>Geodermatophilaceae</taxon>
        <taxon>Geodermatophilus</taxon>
    </lineage>
</organism>
<sequence length="146" mass="14866">MTAAVLDRPGPGWVTQDHVPAQFVRFVLVGGSANVVYAGLFLLLAGLGDQAANLAGVVASTALANELHRRLTFRAGERVGWAAAQWAGGGLAVTGLAATSLALAALEGWTAARGPLASVLVVVAVTGVVGLARFVGLRWVLTGRRA</sequence>
<protein>
    <submittedName>
        <fullName evidence="7">Putative flippase GtrA (Transmembrane translocase of bactoprenol-linked glucose)</fullName>
    </submittedName>
</protein>
<dbReference type="EMBL" id="FZOH01000005">
    <property type="protein sequence ID" value="SNS54128.1"/>
    <property type="molecule type" value="Genomic_DNA"/>
</dbReference>
<dbReference type="OrthoDB" id="5184077at2"/>
<evidence type="ECO:0000259" key="6">
    <source>
        <dbReference type="Pfam" id="PF04138"/>
    </source>
</evidence>
<evidence type="ECO:0000313" key="7">
    <source>
        <dbReference type="EMBL" id="SNS54128.1"/>
    </source>
</evidence>
<proteinExistence type="predicted"/>
<feature type="transmembrane region" description="Helical" evidence="5">
    <location>
        <begin position="79"/>
        <end position="104"/>
    </location>
</feature>